<reference evidence="2 3" key="1">
    <citation type="journal article" date="2015" name="Microbiome">
        <title>Genomic resolution of linkages in carbon, nitrogen, and sulfur cycling among widespread estuary sediment bacteria.</title>
        <authorList>
            <person name="Baker B.J."/>
            <person name="Lazar C.S."/>
            <person name="Teske A.P."/>
            <person name="Dick G.J."/>
        </authorList>
    </citation>
    <scope>NUCLEOTIDE SEQUENCE [LARGE SCALE GENOMIC DNA]</scope>
    <source>
        <strain evidence="2">SM23_42</strain>
    </source>
</reference>
<comment type="caution">
    <text evidence="2">The sequence shown here is derived from an EMBL/GenBank/DDBJ whole genome shotgun (WGS) entry which is preliminary data.</text>
</comment>
<evidence type="ECO:0008006" key="4">
    <source>
        <dbReference type="Google" id="ProtNLM"/>
    </source>
</evidence>
<dbReference type="PANTHER" id="PTHR31377">
    <property type="entry name" value="AGMATINE DEIMINASE-RELATED"/>
    <property type="match status" value="1"/>
</dbReference>
<protein>
    <recommendedName>
        <fullName evidence="4">Secretion system C-terminal sorting domain-containing protein</fullName>
    </recommendedName>
</protein>
<dbReference type="SUPFAM" id="SSF55909">
    <property type="entry name" value="Pentein"/>
    <property type="match status" value="1"/>
</dbReference>
<dbReference type="Pfam" id="PF04371">
    <property type="entry name" value="PAD_porph"/>
    <property type="match status" value="1"/>
</dbReference>
<dbReference type="EMBL" id="LJUJ01000016">
    <property type="protein sequence ID" value="KPK63232.1"/>
    <property type="molecule type" value="Genomic_DNA"/>
</dbReference>
<dbReference type="GO" id="GO:0009446">
    <property type="term" value="P:putrescine biosynthetic process"/>
    <property type="evidence" value="ECO:0007669"/>
    <property type="project" value="InterPro"/>
</dbReference>
<gene>
    <name evidence="2" type="ORF">AMJ83_07710</name>
</gene>
<evidence type="ECO:0000256" key="1">
    <source>
        <dbReference type="ARBA" id="ARBA00022801"/>
    </source>
</evidence>
<keyword evidence="1" id="KW-0378">Hydrolase</keyword>
<dbReference type="AlphaFoldDB" id="A0A0S8FR44"/>
<dbReference type="STRING" id="1703779.AMJ83_07710"/>
<dbReference type="NCBIfam" id="TIGR04183">
    <property type="entry name" value="Por_Secre_tail"/>
    <property type="match status" value="1"/>
</dbReference>
<dbReference type="InterPro" id="IPR007466">
    <property type="entry name" value="Peptidyl-Arg-deiminase_porph"/>
</dbReference>
<organism evidence="2 3">
    <name type="scientific">candidate division WOR_3 bacterium SM23_42</name>
    <dbReference type="NCBI Taxonomy" id="1703779"/>
    <lineage>
        <taxon>Bacteria</taxon>
        <taxon>Bacteria division WOR-3</taxon>
    </lineage>
</organism>
<dbReference type="PANTHER" id="PTHR31377:SF0">
    <property type="entry name" value="AGMATINE DEIMINASE-RELATED"/>
    <property type="match status" value="1"/>
</dbReference>
<dbReference type="Proteomes" id="UP000051373">
    <property type="component" value="Unassembled WGS sequence"/>
</dbReference>
<sequence length="870" mass="96662">MNFLICLALLFTQTDETFLPKWMTPEESLRVDEIGKGHVITTPPGGWVETPGEFEELRGVFITWIYGLYTSIYRQIVQEAGEVSQVYIIVGSAGEQSSITSYLQSQGVPLDSISFYVWPRNSIWIRDYGPWFMRKEDNAEGIVDFIYNRPRPLDDTIPWRIGQSWMMPVYGSPLEHAGGNFMVDGLGTGFASTLIHQENPSYTSAQIESLMLAYSGLEQFIVVPRINIEYTGHIDLWTKALNDTLILVGEYAPGHQNHALLNQNADSISNCKNREGYPYRVARIPMPWSTSSAPPSYLNSLFVNNKVLVPLWNEPEDDTALFIYQQLLPDHEIVGINCAAMAGSGGAIHCITIQVPSSKYTHIQHYPLTDTEDTVNAYRVRARITTSADLMLDSTLIHYKIDSSNYTTVPFTPVVDTPGVYAGYIPPQSNGDTVHYYISTQNNDGIKRTSPKHVPPQIYSFYVGFDITPPEITHAPLGNQTINSWPAYVSAVVTDDSGVDSVILEYGINGVPQTPIPMPNTGGDTYGANFGGTVNVGDTITYRIKAVDASVNYNTSYAPPSGNYLFVIVDVIAIGIWEPDVTPITSIPLIAYLDSLGIDYEYSTTFPDFNSYEYMIVCLGVWPNNHQLDVTQANTLVDYLDAGGKCYMEGADAWCYDPAGDIYRSHFGIDQVDDGGTMSGTIDGITGTFTEGMSFSYDGENSYMDRIAPISPAYALFVNGGFNRTIVHDAGAYRTIGSSFELGGLVDGTFPSTKVNLIEKVLDFFGIPSTIEEHRAPTGIANTINFFPNPTTGNLRLSATLHTKMRVRIDFYNVLGQRVKQLVDAILERGRHEFEWDFYDDKNRELAPGTYFYRASMNGKTVIDKILLVK</sequence>
<dbReference type="Gene3D" id="2.60.40.4070">
    <property type="match status" value="1"/>
</dbReference>
<dbReference type="GO" id="GO:0004668">
    <property type="term" value="F:protein-arginine deiminase activity"/>
    <property type="evidence" value="ECO:0007669"/>
    <property type="project" value="InterPro"/>
</dbReference>
<dbReference type="GO" id="GO:0047632">
    <property type="term" value="F:agmatine deiminase activity"/>
    <property type="evidence" value="ECO:0007669"/>
    <property type="project" value="TreeGrafter"/>
</dbReference>
<name>A0A0S8FR44_UNCW3</name>
<evidence type="ECO:0000313" key="3">
    <source>
        <dbReference type="Proteomes" id="UP000051373"/>
    </source>
</evidence>
<proteinExistence type="predicted"/>
<dbReference type="InterPro" id="IPR026444">
    <property type="entry name" value="Secre_tail"/>
</dbReference>
<accession>A0A0S8FR44</accession>
<evidence type="ECO:0000313" key="2">
    <source>
        <dbReference type="EMBL" id="KPK63232.1"/>
    </source>
</evidence>
<dbReference type="Gene3D" id="3.75.10.10">
    <property type="entry name" value="L-arginine/glycine Amidinotransferase, Chain A"/>
    <property type="match status" value="1"/>
</dbReference>